<name>A0A0V1HN33_9BILA</name>
<sequence>MCLSVTISTTPMLSLSLSLCLSVATEVSSFQKGKEQVKTRQPSRWAVSLDRLPDEEKNTNYNKR</sequence>
<evidence type="ECO:0000313" key="3">
    <source>
        <dbReference type="EMBL" id="KRZ11648.1"/>
    </source>
</evidence>
<proteinExistence type="predicted"/>
<evidence type="ECO:0000256" key="1">
    <source>
        <dbReference type="SAM" id="MobiDB-lite"/>
    </source>
</evidence>
<protein>
    <submittedName>
        <fullName evidence="3">Uncharacterized protein</fullName>
    </submittedName>
</protein>
<reference evidence="3 4" key="1">
    <citation type="submission" date="2015-01" db="EMBL/GenBank/DDBJ databases">
        <title>Evolution of Trichinella species and genotypes.</title>
        <authorList>
            <person name="Korhonen P.K."/>
            <person name="Edoardo P."/>
            <person name="Giuseppe L.R."/>
            <person name="Gasser R.B."/>
        </authorList>
    </citation>
    <scope>NUCLEOTIDE SEQUENCE [LARGE SCALE GENOMIC DNA]</scope>
    <source>
        <strain evidence="3">ISS1029</strain>
    </source>
</reference>
<keyword evidence="4" id="KW-1185">Reference proteome</keyword>
<feature type="region of interest" description="Disordered" evidence="1">
    <location>
        <begin position="41"/>
        <end position="64"/>
    </location>
</feature>
<accession>A0A0V1HN33</accession>
<dbReference type="EMBL" id="JYDP01000048">
    <property type="protein sequence ID" value="KRZ11648.1"/>
    <property type="molecule type" value="Genomic_DNA"/>
</dbReference>
<feature type="chain" id="PRO_5006879303" evidence="2">
    <location>
        <begin position="30"/>
        <end position="64"/>
    </location>
</feature>
<comment type="caution">
    <text evidence="3">The sequence shown here is derived from an EMBL/GenBank/DDBJ whole genome shotgun (WGS) entry which is preliminary data.</text>
</comment>
<organism evidence="3 4">
    <name type="scientific">Trichinella zimbabwensis</name>
    <dbReference type="NCBI Taxonomy" id="268475"/>
    <lineage>
        <taxon>Eukaryota</taxon>
        <taxon>Metazoa</taxon>
        <taxon>Ecdysozoa</taxon>
        <taxon>Nematoda</taxon>
        <taxon>Enoplea</taxon>
        <taxon>Dorylaimia</taxon>
        <taxon>Trichinellida</taxon>
        <taxon>Trichinellidae</taxon>
        <taxon>Trichinella</taxon>
    </lineage>
</organism>
<evidence type="ECO:0000313" key="4">
    <source>
        <dbReference type="Proteomes" id="UP000055024"/>
    </source>
</evidence>
<dbReference type="AlphaFoldDB" id="A0A0V1HN33"/>
<evidence type="ECO:0000256" key="2">
    <source>
        <dbReference type="SAM" id="SignalP"/>
    </source>
</evidence>
<keyword evidence="2" id="KW-0732">Signal</keyword>
<dbReference type="Proteomes" id="UP000055024">
    <property type="component" value="Unassembled WGS sequence"/>
</dbReference>
<gene>
    <name evidence="3" type="ORF">T11_6932</name>
</gene>
<feature type="signal peptide" evidence="2">
    <location>
        <begin position="1"/>
        <end position="29"/>
    </location>
</feature>